<evidence type="ECO:0000256" key="3">
    <source>
        <dbReference type="ARBA" id="ARBA00022729"/>
    </source>
</evidence>
<dbReference type="PANTHER" id="PTHR30632:SF0">
    <property type="entry name" value="SULFATE-BINDING PROTEIN"/>
    <property type="match status" value="1"/>
</dbReference>
<keyword evidence="4" id="KW-0500">Molybdenum</keyword>
<dbReference type="Proteomes" id="UP000282930">
    <property type="component" value="Chromosome"/>
</dbReference>
<keyword evidence="3" id="KW-0732">Signal</keyword>
<dbReference type="KEGG" id="ccha:ELD05_13080"/>
<dbReference type="GO" id="GO:0046872">
    <property type="term" value="F:metal ion binding"/>
    <property type="evidence" value="ECO:0007669"/>
    <property type="project" value="UniProtKB-KW"/>
</dbReference>
<reference evidence="5 6" key="1">
    <citation type="submission" date="2018-12" db="EMBL/GenBank/DDBJ databases">
        <title>Genome sequence from the cellulolytic species, Caldicellulosiruptor changbaiensis.</title>
        <authorList>
            <person name="Blumer-Schuette S.E."/>
            <person name="Mendoza C."/>
        </authorList>
    </citation>
    <scope>NUCLEOTIDE SEQUENCE [LARGE SCALE GENOMIC DNA]</scope>
    <source>
        <strain evidence="5 6">CBS-Z</strain>
    </source>
</reference>
<feature type="binding site" evidence="4">
    <location>
        <position position="190"/>
    </location>
    <ligand>
        <name>molybdate</name>
        <dbReference type="ChEBI" id="CHEBI:36264"/>
    </ligand>
</feature>
<dbReference type="RefSeq" id="WP_127352775.1">
    <property type="nucleotide sequence ID" value="NZ_CP034791.1"/>
</dbReference>
<dbReference type="PANTHER" id="PTHR30632">
    <property type="entry name" value="MOLYBDATE-BINDING PERIPLASMIC PROTEIN"/>
    <property type="match status" value="1"/>
</dbReference>
<dbReference type="NCBIfam" id="TIGR01256">
    <property type="entry name" value="modA"/>
    <property type="match status" value="1"/>
</dbReference>
<protein>
    <submittedName>
        <fullName evidence="5">Molybdate ABC transporter substrate-binding protein</fullName>
    </submittedName>
</protein>
<dbReference type="InterPro" id="IPR050682">
    <property type="entry name" value="ModA/WtpA"/>
</dbReference>
<keyword evidence="2 4" id="KW-0479">Metal-binding</keyword>
<dbReference type="SUPFAM" id="SSF53850">
    <property type="entry name" value="Periplasmic binding protein-like II"/>
    <property type="match status" value="1"/>
</dbReference>
<evidence type="ECO:0000256" key="1">
    <source>
        <dbReference type="ARBA" id="ARBA00009175"/>
    </source>
</evidence>
<comment type="similarity">
    <text evidence="1">Belongs to the bacterial solute-binding protein ModA family.</text>
</comment>
<dbReference type="GO" id="GO:0030973">
    <property type="term" value="F:molybdate ion binding"/>
    <property type="evidence" value="ECO:0007669"/>
    <property type="project" value="TreeGrafter"/>
</dbReference>
<feature type="binding site" evidence="4">
    <location>
        <position position="82"/>
    </location>
    <ligand>
        <name>molybdate</name>
        <dbReference type="ChEBI" id="CHEBI:36264"/>
    </ligand>
</feature>
<organism evidence="5 6">
    <name type="scientific">Caldicellulosiruptor changbaiensis</name>
    <dbReference type="NCBI Taxonomy" id="1222016"/>
    <lineage>
        <taxon>Bacteria</taxon>
        <taxon>Bacillati</taxon>
        <taxon>Bacillota</taxon>
        <taxon>Bacillota incertae sedis</taxon>
        <taxon>Caldicellulosiruptorales</taxon>
        <taxon>Caldicellulosiruptoraceae</taxon>
        <taxon>Caldicellulosiruptor</taxon>
    </lineage>
</organism>
<dbReference type="Pfam" id="PF13531">
    <property type="entry name" value="SBP_bac_11"/>
    <property type="match status" value="1"/>
</dbReference>
<dbReference type="InterPro" id="IPR005950">
    <property type="entry name" value="ModA"/>
</dbReference>
<dbReference type="EMBL" id="CP034791">
    <property type="protein sequence ID" value="AZT91458.1"/>
    <property type="molecule type" value="Genomic_DNA"/>
</dbReference>
<evidence type="ECO:0000313" key="5">
    <source>
        <dbReference type="EMBL" id="AZT91458.1"/>
    </source>
</evidence>
<evidence type="ECO:0000313" key="6">
    <source>
        <dbReference type="Proteomes" id="UP000282930"/>
    </source>
</evidence>
<gene>
    <name evidence="5" type="primary">modA</name>
    <name evidence="5" type="ORF">ELD05_13080</name>
</gene>
<dbReference type="Gene3D" id="3.40.190.10">
    <property type="entry name" value="Periplasmic binding protein-like II"/>
    <property type="match status" value="2"/>
</dbReference>
<accession>A0A3T0D8Y9</accession>
<feature type="binding site" evidence="4">
    <location>
        <position position="208"/>
    </location>
    <ligand>
        <name>molybdate</name>
        <dbReference type="ChEBI" id="CHEBI:36264"/>
    </ligand>
</feature>
<name>A0A3T0D8Y9_9FIRM</name>
<dbReference type="PIRSF" id="PIRSF004846">
    <property type="entry name" value="ModA"/>
    <property type="match status" value="1"/>
</dbReference>
<evidence type="ECO:0000256" key="2">
    <source>
        <dbReference type="ARBA" id="ARBA00022723"/>
    </source>
</evidence>
<proteinExistence type="inferred from homology"/>
<dbReference type="GO" id="GO:0015689">
    <property type="term" value="P:molybdate ion transport"/>
    <property type="evidence" value="ECO:0007669"/>
    <property type="project" value="InterPro"/>
</dbReference>
<sequence length="268" mass="30145">MKIRSKWIKLFVISIFVIAVLVAALFCTYSRFAFSKTTKAQSSKNDKLVLFVPNTLEAVIEKIADQFEKEKNCKIEMNVAGTHVLVTQLKSGASCDIFFSADKRYIDEIKGKRYINSYLTFAKTTLAIVSSSKKVKSFEDISKKGVKLCIADPVSPIGMWTQQFLNKVKSKDPALYKKILQNVISQEFQITDVIQKVKAMQADAGVVYFTDAINSKLGIVSIPDEYNVQAYHYVGVIKTSEKNRLAKEFIKFLSSKKVKAILKSAGYE</sequence>
<keyword evidence="6" id="KW-1185">Reference proteome</keyword>
<evidence type="ECO:0000256" key="4">
    <source>
        <dbReference type="PIRSR" id="PIRSR004846-1"/>
    </source>
</evidence>
<dbReference type="AlphaFoldDB" id="A0A3T0D8Y9"/>